<proteinExistence type="predicted"/>
<gene>
    <name evidence="6" type="ORF">ACFQGU_00120</name>
</gene>
<dbReference type="InterPro" id="IPR036890">
    <property type="entry name" value="HATPase_C_sf"/>
</dbReference>
<dbReference type="PROSITE" id="PS50110">
    <property type="entry name" value="RESPONSE_REGULATORY"/>
    <property type="match status" value="1"/>
</dbReference>
<dbReference type="Gene3D" id="3.40.50.2300">
    <property type="match status" value="1"/>
</dbReference>
<name>A0ABW1SV46_9ACTN</name>
<dbReference type="PANTHER" id="PTHR45339">
    <property type="entry name" value="HYBRID SIGNAL TRANSDUCTION HISTIDINE KINASE J"/>
    <property type="match status" value="1"/>
</dbReference>
<protein>
    <submittedName>
        <fullName evidence="6">Response regulator</fullName>
    </submittedName>
</protein>
<comment type="caution">
    <text evidence="6">The sequence shown here is derived from an EMBL/GenBank/DDBJ whole genome shotgun (WGS) entry which is preliminary data.</text>
</comment>
<dbReference type="Proteomes" id="UP001596138">
    <property type="component" value="Unassembled WGS sequence"/>
</dbReference>
<keyword evidence="2" id="KW-0808">Transferase</keyword>
<dbReference type="Pfam" id="PF00072">
    <property type="entry name" value="Response_reg"/>
    <property type="match status" value="1"/>
</dbReference>
<sequence>MSIDPRSVPDDVGPDGIARLEHRAAQERAARLEAERTAEMQLRRAFERAREVELLASIAVIVNETDDALSAMSAAAKVVRRHCRFAVSHVLLREPDGAFVTSDIWDADPVELDFLDAVMGATVDRRFTPAVGLPGEVGASHLAAWVPDTSVAPGRGREGEAAGSTWAFPIITGIEVVAVVEFLHPEPMPADERLLQLAPSLAAQLGRAVEWERAQQRQADDRRRLEELLAQRTQDVAALTRHGRSTDDARTAYAAWVVHELHDVSVDLRGRVDAEDSQGTADLDRLDRLADALVAIADGTERRVAGPRTPTVLRDLVTEVAERHSSTAVPVTVASVPPGDHPVELALPLVTQVLDELVDNAVRHAHAEAVQLSVSLEDDAVVFDVVDDGIGCSWETPSRPTGGSGLAQTARLAAALGGTVEVRRRAEGGTAARLRVHAPVHVPTVRSDHSTRVLLVDDNDVNRRLAAAMLGKLGVTTDVVESGEAAIEALRVTAYGLVLMDVQMPGMDGREATRWWRIHGGGATPADVPIVALTAHVGQTERDLCRDAGMVDYLSKPFGIDALSGMVQRWLDGASST</sequence>
<dbReference type="SUPFAM" id="SSF55874">
    <property type="entry name" value="ATPase domain of HSP90 chaperone/DNA topoisomerase II/histidine kinase"/>
    <property type="match status" value="1"/>
</dbReference>
<dbReference type="InterPro" id="IPR029016">
    <property type="entry name" value="GAF-like_dom_sf"/>
</dbReference>
<organism evidence="6 7">
    <name type="scientific">Longivirga aurantiaca</name>
    <dbReference type="NCBI Taxonomy" id="1837743"/>
    <lineage>
        <taxon>Bacteria</taxon>
        <taxon>Bacillati</taxon>
        <taxon>Actinomycetota</taxon>
        <taxon>Actinomycetes</taxon>
        <taxon>Sporichthyales</taxon>
        <taxon>Sporichthyaceae</taxon>
        <taxon>Longivirga</taxon>
    </lineage>
</organism>
<dbReference type="InterPro" id="IPR001789">
    <property type="entry name" value="Sig_transdc_resp-reg_receiver"/>
</dbReference>
<dbReference type="PANTHER" id="PTHR45339:SF6">
    <property type="entry name" value="SENSORY HISTIDINE PROTEIN KINASE"/>
    <property type="match status" value="1"/>
</dbReference>
<dbReference type="InterPro" id="IPR005467">
    <property type="entry name" value="His_kinase_dom"/>
</dbReference>
<reference evidence="7" key="1">
    <citation type="journal article" date="2019" name="Int. J. Syst. Evol. Microbiol.">
        <title>The Global Catalogue of Microorganisms (GCM) 10K type strain sequencing project: providing services to taxonomists for standard genome sequencing and annotation.</title>
        <authorList>
            <consortium name="The Broad Institute Genomics Platform"/>
            <consortium name="The Broad Institute Genome Sequencing Center for Infectious Disease"/>
            <person name="Wu L."/>
            <person name="Ma J."/>
        </authorList>
    </citation>
    <scope>NUCLEOTIDE SEQUENCE [LARGE SCALE GENOMIC DNA]</scope>
    <source>
        <strain evidence="7">CGMCC 4.7317</strain>
    </source>
</reference>
<dbReference type="Gene3D" id="3.30.450.40">
    <property type="match status" value="1"/>
</dbReference>
<evidence type="ECO:0000256" key="3">
    <source>
        <dbReference type="PROSITE-ProRule" id="PRU00169"/>
    </source>
</evidence>
<keyword evidence="1 3" id="KW-0597">Phosphoprotein</keyword>
<feature type="domain" description="Response regulatory" evidence="5">
    <location>
        <begin position="452"/>
        <end position="571"/>
    </location>
</feature>
<evidence type="ECO:0000259" key="4">
    <source>
        <dbReference type="PROSITE" id="PS50109"/>
    </source>
</evidence>
<dbReference type="InterPro" id="IPR003594">
    <property type="entry name" value="HATPase_dom"/>
</dbReference>
<feature type="domain" description="Histidine kinase" evidence="4">
    <location>
        <begin position="282"/>
        <end position="440"/>
    </location>
</feature>
<evidence type="ECO:0000256" key="1">
    <source>
        <dbReference type="ARBA" id="ARBA00022553"/>
    </source>
</evidence>
<dbReference type="Pfam" id="PF02518">
    <property type="entry name" value="HATPase_c"/>
    <property type="match status" value="1"/>
</dbReference>
<keyword evidence="7" id="KW-1185">Reference proteome</keyword>
<keyword evidence="2" id="KW-0418">Kinase</keyword>
<dbReference type="Gene3D" id="3.30.565.10">
    <property type="entry name" value="Histidine kinase-like ATPase, C-terminal domain"/>
    <property type="match status" value="1"/>
</dbReference>
<evidence type="ECO:0000256" key="2">
    <source>
        <dbReference type="ARBA" id="ARBA00022777"/>
    </source>
</evidence>
<dbReference type="InterPro" id="IPR011006">
    <property type="entry name" value="CheY-like_superfamily"/>
</dbReference>
<evidence type="ECO:0000313" key="7">
    <source>
        <dbReference type="Proteomes" id="UP001596138"/>
    </source>
</evidence>
<dbReference type="SUPFAM" id="SSF55781">
    <property type="entry name" value="GAF domain-like"/>
    <property type="match status" value="1"/>
</dbReference>
<dbReference type="SMART" id="SM00448">
    <property type="entry name" value="REC"/>
    <property type="match status" value="1"/>
</dbReference>
<dbReference type="RefSeq" id="WP_386763316.1">
    <property type="nucleotide sequence ID" value="NZ_JBHSTI010000001.1"/>
</dbReference>
<evidence type="ECO:0000259" key="5">
    <source>
        <dbReference type="PROSITE" id="PS50110"/>
    </source>
</evidence>
<dbReference type="EMBL" id="JBHSTI010000001">
    <property type="protein sequence ID" value="MFC6236267.1"/>
    <property type="molecule type" value="Genomic_DNA"/>
</dbReference>
<accession>A0ABW1SV46</accession>
<dbReference type="SMART" id="SM00387">
    <property type="entry name" value="HATPase_c"/>
    <property type="match status" value="1"/>
</dbReference>
<evidence type="ECO:0000313" key="6">
    <source>
        <dbReference type="EMBL" id="MFC6236267.1"/>
    </source>
</evidence>
<feature type="modified residue" description="4-aspartylphosphate" evidence="3">
    <location>
        <position position="501"/>
    </location>
</feature>
<dbReference type="PROSITE" id="PS50109">
    <property type="entry name" value="HIS_KIN"/>
    <property type="match status" value="1"/>
</dbReference>
<dbReference type="CDD" id="cd17546">
    <property type="entry name" value="REC_hyHK_CKI1_RcsC-like"/>
    <property type="match status" value="1"/>
</dbReference>
<dbReference type="SUPFAM" id="SSF52172">
    <property type="entry name" value="CheY-like"/>
    <property type="match status" value="1"/>
</dbReference>